<dbReference type="InterPro" id="IPR037883">
    <property type="entry name" value="Knr4/Smi1-like_sf"/>
</dbReference>
<dbReference type="SUPFAM" id="SSF160631">
    <property type="entry name" value="SMI1/KNR4-like"/>
    <property type="match status" value="1"/>
</dbReference>
<comment type="caution">
    <text evidence="1">The sequence shown here is derived from an EMBL/GenBank/DDBJ whole genome shotgun (WGS) entry which is preliminary data.</text>
</comment>
<proteinExistence type="predicted"/>
<protein>
    <submittedName>
        <fullName evidence="1">SMI1/KNR4 family protein</fullName>
    </submittedName>
</protein>
<keyword evidence="2" id="KW-1185">Reference proteome</keyword>
<evidence type="ECO:0000313" key="1">
    <source>
        <dbReference type="EMBL" id="MFD0781439.1"/>
    </source>
</evidence>
<reference evidence="2" key="1">
    <citation type="journal article" date="2019" name="Int. J. Syst. Evol. Microbiol.">
        <title>The Global Catalogue of Microorganisms (GCM) 10K type strain sequencing project: providing services to taxonomists for standard genome sequencing and annotation.</title>
        <authorList>
            <consortium name="The Broad Institute Genomics Platform"/>
            <consortium name="The Broad Institute Genome Sequencing Center for Infectious Disease"/>
            <person name="Wu L."/>
            <person name="Ma J."/>
        </authorList>
    </citation>
    <scope>NUCLEOTIDE SEQUENCE [LARGE SCALE GENOMIC DNA]</scope>
    <source>
        <strain evidence="2">CCUG 50754</strain>
    </source>
</reference>
<organism evidence="1 2">
    <name type="scientific">Microbacterium koreense</name>
    <dbReference type="NCBI Taxonomy" id="323761"/>
    <lineage>
        <taxon>Bacteria</taxon>
        <taxon>Bacillati</taxon>
        <taxon>Actinomycetota</taxon>
        <taxon>Actinomycetes</taxon>
        <taxon>Micrococcales</taxon>
        <taxon>Microbacteriaceae</taxon>
        <taxon>Microbacterium</taxon>
    </lineage>
</organism>
<dbReference type="RefSeq" id="WP_378752677.1">
    <property type="nucleotide sequence ID" value="NZ_JBHSSV010000011.1"/>
</dbReference>
<dbReference type="EMBL" id="JBHTIM010000001">
    <property type="protein sequence ID" value="MFD0781439.1"/>
    <property type="molecule type" value="Genomic_DNA"/>
</dbReference>
<evidence type="ECO:0000313" key="2">
    <source>
        <dbReference type="Proteomes" id="UP001597042"/>
    </source>
</evidence>
<dbReference type="Proteomes" id="UP001597042">
    <property type="component" value="Unassembled WGS sequence"/>
</dbReference>
<name>A0ABW2ZSZ7_9MICO</name>
<gene>
    <name evidence="1" type="ORF">ACFQZV_09035</name>
</gene>
<accession>A0ABW2ZSZ7</accession>
<sequence length="179" mass="19947">MTEHKWHRRITALVRQKEQIARLDKDRLFPYTLPAVGATEDQLDALESVIGMGLGEEHRSFLATANGWRAFFETQDLLSTDQLAGGPHRSAFTTWIDSAPPQARDAGFTSANVLPIAVDLEMPLFSAMPITEGRVLGRVIVLDPSGVIDDFESFASYIDSTITYTQRNLEDFEAGRYQA</sequence>